<dbReference type="AlphaFoldDB" id="A0AAD6WW55"/>
<feature type="compositionally biased region" description="Basic residues" evidence="1">
    <location>
        <begin position="256"/>
        <end position="283"/>
    </location>
</feature>
<feature type="compositionally biased region" description="Basic residues" evidence="1">
    <location>
        <begin position="138"/>
        <end position="147"/>
    </location>
</feature>
<feature type="region of interest" description="Disordered" evidence="1">
    <location>
        <begin position="212"/>
        <end position="474"/>
    </location>
</feature>
<dbReference type="EMBL" id="JARJCM010000123">
    <property type="protein sequence ID" value="KAJ7027487.1"/>
    <property type="molecule type" value="Genomic_DNA"/>
</dbReference>
<name>A0AAD6WW55_9AGAR</name>
<proteinExistence type="predicted"/>
<organism evidence="2 3">
    <name type="scientific">Mycena alexandri</name>
    <dbReference type="NCBI Taxonomy" id="1745969"/>
    <lineage>
        <taxon>Eukaryota</taxon>
        <taxon>Fungi</taxon>
        <taxon>Dikarya</taxon>
        <taxon>Basidiomycota</taxon>
        <taxon>Agaricomycotina</taxon>
        <taxon>Agaricomycetes</taxon>
        <taxon>Agaricomycetidae</taxon>
        <taxon>Agaricales</taxon>
        <taxon>Marasmiineae</taxon>
        <taxon>Mycenaceae</taxon>
        <taxon>Mycena</taxon>
    </lineage>
</organism>
<evidence type="ECO:0000256" key="1">
    <source>
        <dbReference type="SAM" id="MobiDB-lite"/>
    </source>
</evidence>
<evidence type="ECO:0000313" key="2">
    <source>
        <dbReference type="EMBL" id="KAJ7027487.1"/>
    </source>
</evidence>
<protein>
    <submittedName>
        <fullName evidence="2">Uncharacterized protein</fullName>
    </submittedName>
</protein>
<feature type="compositionally biased region" description="Basic and acidic residues" evidence="1">
    <location>
        <begin position="284"/>
        <end position="293"/>
    </location>
</feature>
<feature type="compositionally biased region" description="Basic residues" evidence="1">
    <location>
        <begin position="98"/>
        <end position="110"/>
    </location>
</feature>
<feature type="compositionally biased region" description="Basic residues" evidence="1">
    <location>
        <begin position="301"/>
        <end position="324"/>
    </location>
</feature>
<feature type="compositionally biased region" description="Low complexity" evidence="1">
    <location>
        <begin position="425"/>
        <end position="436"/>
    </location>
</feature>
<dbReference type="Proteomes" id="UP001218188">
    <property type="component" value="Unassembled WGS sequence"/>
</dbReference>
<evidence type="ECO:0000313" key="3">
    <source>
        <dbReference type="Proteomes" id="UP001218188"/>
    </source>
</evidence>
<feature type="region of interest" description="Disordered" evidence="1">
    <location>
        <begin position="89"/>
        <end position="147"/>
    </location>
</feature>
<keyword evidence="3" id="KW-1185">Reference proteome</keyword>
<comment type="caution">
    <text evidence="2">The sequence shown here is derived from an EMBL/GenBank/DDBJ whole genome shotgun (WGS) entry which is preliminary data.</text>
</comment>
<feature type="compositionally biased region" description="Basic and acidic residues" evidence="1">
    <location>
        <begin position="121"/>
        <end position="131"/>
    </location>
</feature>
<feature type="compositionally biased region" description="Gly residues" evidence="1">
    <location>
        <begin position="345"/>
        <end position="360"/>
    </location>
</feature>
<reference evidence="2" key="1">
    <citation type="submission" date="2023-03" db="EMBL/GenBank/DDBJ databases">
        <title>Massive genome expansion in bonnet fungi (Mycena s.s.) driven by repeated elements and novel gene families across ecological guilds.</title>
        <authorList>
            <consortium name="Lawrence Berkeley National Laboratory"/>
            <person name="Harder C.B."/>
            <person name="Miyauchi S."/>
            <person name="Viragh M."/>
            <person name="Kuo A."/>
            <person name="Thoen E."/>
            <person name="Andreopoulos B."/>
            <person name="Lu D."/>
            <person name="Skrede I."/>
            <person name="Drula E."/>
            <person name="Henrissat B."/>
            <person name="Morin E."/>
            <person name="Kohler A."/>
            <person name="Barry K."/>
            <person name="LaButti K."/>
            <person name="Morin E."/>
            <person name="Salamov A."/>
            <person name="Lipzen A."/>
            <person name="Mereny Z."/>
            <person name="Hegedus B."/>
            <person name="Baldrian P."/>
            <person name="Stursova M."/>
            <person name="Weitz H."/>
            <person name="Taylor A."/>
            <person name="Grigoriev I.V."/>
            <person name="Nagy L.G."/>
            <person name="Martin F."/>
            <person name="Kauserud H."/>
        </authorList>
    </citation>
    <scope>NUCLEOTIDE SEQUENCE</scope>
    <source>
        <strain evidence="2">CBHHK200</strain>
    </source>
</reference>
<accession>A0AAD6WW55</accession>
<gene>
    <name evidence="2" type="ORF">C8F04DRAFT_1238044</name>
</gene>
<feature type="compositionally biased region" description="Basic and acidic residues" evidence="1">
    <location>
        <begin position="374"/>
        <end position="383"/>
    </location>
</feature>
<sequence length="690" mass="76421">MLRLRASEAAGVCTRGKERGGKMEVHGDDSRAPRWRLWEVVRAGLQSARNLACTGADSVKATEEWGWDEGAGRRQCRAVPRLRELDADDAPAHEHPRPHAQMRARGRRVRTAGATSCRGTEGGKRVERGRGDGGMGYRAKKKKKKRQGTYLLPVDNGAVRQTARYDRTWHLDLRAKESAPKKKGGGNRGREFRRKLSRPAMLENTYLIRRAASTDPRTALPLPASPSTPRVATTHRCAVHTPHARQHPRTHEKTRQHTPARTRTRTRARRRSPARRVFHRRRLLTHDADESTARRGGPSAKARRTTRRGRARAPNKRRVSRASPRRPTTIPIERRCDAVDVGEEAVGGGRGGSGVAGGGANTERGTDGGGGGRGEARGEERGARRGGMAEAKWMGGRLGYKTRPDGRRQSAPPPARARRARSHPRAPASARRAFAPARPPAGPAHAQTATGSVRPRRSRPGPHRPTNGTDPCAMCGGPTSTLARAVSSILEYTTTRRSMKPTAQHEKRPSKNKEEAYLCMLLQIIRPRELFGAAITGGLPARVSKRVITSLDVSEQEVAPKIAGCKRRAPPYWPLHIPRLRCSTESRVGCRNQEKQRPTREAQFVILSAHCIYGIPADSDRALDVSEGPMRRLNTEDLAWRRGTRADELGRWWEEERSGGASENNRDKQRVHLRVFASNNAIKFSGAYKM</sequence>